<dbReference type="Pfam" id="PF14559">
    <property type="entry name" value="TPR_19"/>
    <property type="match status" value="1"/>
</dbReference>
<dbReference type="Gene3D" id="3.40.50.300">
    <property type="entry name" value="P-loop containing nucleotide triphosphate hydrolases"/>
    <property type="match status" value="1"/>
</dbReference>
<dbReference type="InterPro" id="IPR019734">
    <property type="entry name" value="TPR_rpt"/>
</dbReference>
<dbReference type="RefSeq" id="WP_139941485.1">
    <property type="nucleotide sequence ID" value="NZ_JBHSYP010000002.1"/>
</dbReference>
<feature type="repeat" description="TPR" evidence="2">
    <location>
        <begin position="166"/>
        <end position="199"/>
    </location>
</feature>
<feature type="repeat" description="TPR" evidence="2">
    <location>
        <begin position="62"/>
        <end position="95"/>
    </location>
</feature>
<keyword evidence="2" id="KW-0802">TPR repeat</keyword>
<protein>
    <submittedName>
        <fullName evidence="3">Tetratricopeptide repeat protein</fullName>
    </submittedName>
</protein>
<dbReference type="GO" id="GO:0008476">
    <property type="term" value="F:protein-tyrosine sulfotransferase activity"/>
    <property type="evidence" value="ECO:0007669"/>
    <property type="project" value="InterPro"/>
</dbReference>
<dbReference type="SMART" id="SM00028">
    <property type="entry name" value="TPR"/>
    <property type="match status" value="5"/>
</dbReference>
<organism evidence="3 4">
    <name type="scientific">Emcibacter nanhaiensis</name>
    <dbReference type="NCBI Taxonomy" id="1505037"/>
    <lineage>
        <taxon>Bacteria</taxon>
        <taxon>Pseudomonadati</taxon>
        <taxon>Pseudomonadota</taxon>
        <taxon>Alphaproteobacteria</taxon>
        <taxon>Emcibacterales</taxon>
        <taxon>Emcibacteraceae</taxon>
        <taxon>Emcibacter</taxon>
    </lineage>
</organism>
<dbReference type="PANTHER" id="PTHR12788:SF10">
    <property type="entry name" value="PROTEIN-TYROSINE SULFOTRANSFERASE"/>
    <property type="match status" value="1"/>
</dbReference>
<name>A0A501PFI8_9PROT</name>
<dbReference type="SUPFAM" id="SSF48452">
    <property type="entry name" value="TPR-like"/>
    <property type="match status" value="1"/>
</dbReference>
<dbReference type="SUPFAM" id="SSF52540">
    <property type="entry name" value="P-loop containing nucleoside triphosphate hydrolases"/>
    <property type="match status" value="1"/>
</dbReference>
<accession>A0A501PFI8</accession>
<comment type="caution">
    <text evidence="3">The sequence shown here is derived from an EMBL/GenBank/DDBJ whole genome shotgun (WGS) entry which is preliminary data.</text>
</comment>
<dbReference type="InterPro" id="IPR026634">
    <property type="entry name" value="TPST-like"/>
</dbReference>
<dbReference type="InterPro" id="IPR027417">
    <property type="entry name" value="P-loop_NTPase"/>
</dbReference>
<proteinExistence type="predicted"/>
<evidence type="ECO:0000313" key="4">
    <source>
        <dbReference type="Proteomes" id="UP000319148"/>
    </source>
</evidence>
<dbReference type="OrthoDB" id="9800698at2"/>
<evidence type="ECO:0000313" key="3">
    <source>
        <dbReference type="EMBL" id="TPD58908.1"/>
    </source>
</evidence>
<dbReference type="AlphaFoldDB" id="A0A501PFI8"/>
<dbReference type="Proteomes" id="UP000319148">
    <property type="component" value="Unassembled WGS sequence"/>
</dbReference>
<dbReference type="PROSITE" id="PS50005">
    <property type="entry name" value="TPR"/>
    <property type="match status" value="2"/>
</dbReference>
<gene>
    <name evidence="3" type="ORF">FIV46_13570</name>
</gene>
<evidence type="ECO:0000256" key="1">
    <source>
        <dbReference type="ARBA" id="ARBA00022679"/>
    </source>
</evidence>
<dbReference type="EMBL" id="VFIY01000016">
    <property type="protein sequence ID" value="TPD58908.1"/>
    <property type="molecule type" value="Genomic_DNA"/>
</dbReference>
<evidence type="ECO:0000256" key="2">
    <source>
        <dbReference type="PROSITE-ProRule" id="PRU00339"/>
    </source>
</evidence>
<dbReference type="Pfam" id="PF13469">
    <property type="entry name" value="Sulfotransfer_3"/>
    <property type="match status" value="1"/>
</dbReference>
<keyword evidence="1" id="KW-0808">Transferase</keyword>
<dbReference type="Gene3D" id="1.25.40.10">
    <property type="entry name" value="Tetratricopeptide repeat domain"/>
    <property type="match status" value="2"/>
</dbReference>
<dbReference type="PANTHER" id="PTHR12788">
    <property type="entry name" value="PROTEIN-TYROSINE SULFOTRANSFERASE 2"/>
    <property type="match status" value="1"/>
</dbReference>
<dbReference type="Pfam" id="PF13432">
    <property type="entry name" value="TPR_16"/>
    <property type="match status" value="1"/>
</dbReference>
<dbReference type="InterPro" id="IPR011990">
    <property type="entry name" value="TPR-like_helical_dom_sf"/>
</dbReference>
<reference evidence="4" key="1">
    <citation type="submission" date="2019-06" db="EMBL/GenBank/DDBJ databases">
        <title>The complete genome of Emcibacter congregatus ZYLT.</title>
        <authorList>
            <person name="Zhao Z."/>
        </authorList>
    </citation>
    <scope>NUCLEOTIDE SEQUENCE [LARGE SCALE GENOMIC DNA]</scope>
    <source>
        <strain evidence="4">MCCC 1A06723</strain>
    </source>
</reference>
<sequence>MTNGFTSRYVASWKTWKEPSIIDSQAQIAREIQLARQLAGSGRVEAAITKLEALLGAGEQAEHLLWPLAELYISQGRYDEAIGRYEEYLQLFPKKPAVEYNLAYLLRKHQRFEPAVLHYQRALELGIDRPEEVYLNIGVIFSDYLRKEGEARQALLKALQISPEYIPALYNLANLDEQEGRLPEAAKLFEKILRLDPTYFEALARLADLHRFENANDALIGKLRDAAKSGRMDPSTRINLLFSLGKALNDCGVYDEAFASYRMANDLDRRNLPVYDRDATEKYVDDIIDVFSSDWFASLPEISDAEPVFICGMFRSGSTLTEQILASHPRVTAGGEIEYFLKAVHGDLKPFPQSVRALPMAQLSQMAGGYLQVLENNFPGHDMVTDKRPDNILCIGLIKSLFPKARILFTRRNPLDNCLSVYFMRLGPLMNYATDLGNIAHYYKQCDRLWRHWQGLFPATTHEVNYDELVETPEAVTRKLVDVCGLEWDEKCLEFHKLENVVKTGSVLQVRQPLYKSSSGRWRHYDPWLGSLKKIFHK</sequence>
<keyword evidence="4" id="KW-1185">Reference proteome</keyword>